<protein>
    <submittedName>
        <fullName evidence="4">T9SS type A sorting domain-containing protein</fullName>
    </submittedName>
</protein>
<dbReference type="Pfam" id="PF18962">
    <property type="entry name" value="Por_Secre_tail"/>
    <property type="match status" value="1"/>
</dbReference>
<keyword evidence="5" id="KW-1185">Reference proteome</keyword>
<dbReference type="RefSeq" id="WP_248434949.1">
    <property type="nucleotide sequence ID" value="NZ_CP096205.1"/>
</dbReference>
<gene>
    <name evidence="4" type="ORF">M0M57_02140</name>
</gene>
<dbReference type="EMBL" id="CP096205">
    <property type="protein sequence ID" value="UPQ79649.1"/>
    <property type="molecule type" value="Genomic_DNA"/>
</dbReference>
<feature type="chain" id="PRO_5045464725" evidence="2">
    <location>
        <begin position="23"/>
        <end position="511"/>
    </location>
</feature>
<dbReference type="Proteomes" id="UP000830583">
    <property type="component" value="Chromosome"/>
</dbReference>
<evidence type="ECO:0000313" key="5">
    <source>
        <dbReference type="Proteomes" id="UP000830583"/>
    </source>
</evidence>
<evidence type="ECO:0000256" key="1">
    <source>
        <dbReference type="ARBA" id="ARBA00022729"/>
    </source>
</evidence>
<keyword evidence="1 2" id="KW-0732">Signal</keyword>
<feature type="signal peptide" evidence="2">
    <location>
        <begin position="1"/>
        <end position="22"/>
    </location>
</feature>
<evidence type="ECO:0000259" key="3">
    <source>
        <dbReference type="Pfam" id="PF18962"/>
    </source>
</evidence>
<proteinExistence type="predicted"/>
<sequence>MKYNYLTLKLCFLFLINSSLFAQNDYTVSSIPHQSYTFDAVPLSTLDDIYSPAINIGFSFNFFGIDYDQLVVSTNGFIDFRSNLAGMLSPWILNQSIPSTNFPVKNSILGCYHDLYNPNQVGSITYALTGIAPYRKFVVSFYDQPHFQCSTTESSFQMIIYETFNYIDVQIINREVCSAWNQGRAVTGIINLEGNIAFTPPGRNTGAWAASQEGWRFARPFVNTNYNYTICDDTNLDGFGSFNLNLIKEAINEETPENVTIHETLSDAELGGNSIPGSNYTNINPNYQNLYANFDGVITTIVLSVIDCSIDYDNDTVNTELEDVNGDGNLSNDDTDGDGIPDYLDNDDDGDLVLTEYEYVFPAGRNSDESSPLDTDLDGIPDYLDNDDDGDGVLTIDEDYNGNNNPMDDDINSNGIPDYLDNQVALGLTENQLSNLIKIYPNPAENFISIANQSEWSIDKVSIYSINGSKVIELNNVNENQKIDVSNLQSGLYLINIQTNNKNLSYKFIRK</sequence>
<evidence type="ECO:0000256" key="2">
    <source>
        <dbReference type="SAM" id="SignalP"/>
    </source>
</evidence>
<dbReference type="NCBIfam" id="TIGR04183">
    <property type="entry name" value="Por_Secre_tail"/>
    <property type="match status" value="1"/>
</dbReference>
<dbReference type="Gene3D" id="4.10.1080.10">
    <property type="entry name" value="TSP type-3 repeat"/>
    <property type="match status" value="1"/>
</dbReference>
<accession>A0ABY4KGG6</accession>
<organism evidence="4 5">
    <name type="scientific">Flavobacterium azooxidireducens</name>
    <dbReference type="NCBI Taxonomy" id="1871076"/>
    <lineage>
        <taxon>Bacteria</taxon>
        <taxon>Pseudomonadati</taxon>
        <taxon>Bacteroidota</taxon>
        <taxon>Flavobacteriia</taxon>
        <taxon>Flavobacteriales</taxon>
        <taxon>Flavobacteriaceae</taxon>
        <taxon>Flavobacterium</taxon>
    </lineage>
</organism>
<name>A0ABY4KGG6_9FLAO</name>
<reference evidence="4" key="1">
    <citation type="submission" date="2022-04" db="EMBL/GenBank/DDBJ databases">
        <title>Consumption of N2O by Flavobacterium azooxidireducens sp. nov. isolated from Decomposing Leaf Litter of Phragmites australis (Cav.).</title>
        <authorList>
            <person name="Behrendt U."/>
            <person name="Spanner T."/>
            <person name="Augustin J."/>
            <person name="Horn M.A."/>
            <person name="Kolb S."/>
            <person name="Ulrich A."/>
        </authorList>
    </citation>
    <scope>NUCLEOTIDE SEQUENCE</scope>
    <source>
        <strain evidence="4">IGB 4-14</strain>
    </source>
</reference>
<dbReference type="InterPro" id="IPR028974">
    <property type="entry name" value="TSP_type-3_rpt"/>
</dbReference>
<feature type="domain" description="Secretion system C-terminal sorting" evidence="3">
    <location>
        <begin position="439"/>
        <end position="509"/>
    </location>
</feature>
<evidence type="ECO:0000313" key="4">
    <source>
        <dbReference type="EMBL" id="UPQ79649.1"/>
    </source>
</evidence>
<dbReference type="InterPro" id="IPR026444">
    <property type="entry name" value="Secre_tail"/>
</dbReference>